<dbReference type="AlphaFoldDB" id="A0A378JFW6"/>
<keyword evidence="4" id="KW-1185">Reference proteome</keyword>
<evidence type="ECO:0000259" key="1">
    <source>
        <dbReference type="Pfam" id="PF05239"/>
    </source>
</evidence>
<dbReference type="Proteomes" id="UP000054691">
    <property type="component" value="Unassembled WGS sequence"/>
</dbReference>
<dbReference type="STRING" id="45066.Lgra_2265"/>
<organism evidence="3 5">
    <name type="scientific">Legionella gratiana</name>
    <dbReference type="NCBI Taxonomy" id="45066"/>
    <lineage>
        <taxon>Bacteria</taxon>
        <taxon>Pseudomonadati</taxon>
        <taxon>Pseudomonadota</taxon>
        <taxon>Gammaproteobacteria</taxon>
        <taxon>Legionellales</taxon>
        <taxon>Legionellaceae</taxon>
        <taxon>Legionella</taxon>
    </lineage>
</organism>
<feature type="domain" description="PRC-barrel" evidence="1">
    <location>
        <begin position="10"/>
        <end position="82"/>
    </location>
</feature>
<dbReference type="Pfam" id="PF05239">
    <property type="entry name" value="PRC"/>
    <property type="match status" value="1"/>
</dbReference>
<protein>
    <submittedName>
        <fullName evidence="2">PRC-barrel domain protein</fullName>
    </submittedName>
    <submittedName>
        <fullName evidence="3">PRC-barrel domain-containing protein</fullName>
    </submittedName>
</protein>
<evidence type="ECO:0000313" key="3">
    <source>
        <dbReference type="EMBL" id="STX45757.1"/>
    </source>
</evidence>
<dbReference type="RefSeq" id="WP_058499392.1">
    <property type="nucleotide sequence ID" value="NZ_CAAAHW010000004.1"/>
</dbReference>
<dbReference type="Gene3D" id="2.30.30.240">
    <property type="entry name" value="PRC-barrel domain"/>
    <property type="match status" value="1"/>
</dbReference>
<dbReference type="OrthoDB" id="286778at2"/>
<dbReference type="InterPro" id="IPR027275">
    <property type="entry name" value="PRC-brl_dom"/>
</dbReference>
<dbReference type="PANTHER" id="PTHR36505">
    <property type="entry name" value="BLR1072 PROTEIN"/>
    <property type="match status" value="1"/>
</dbReference>
<sequence length="118" mass="13332">MENRGIVKSGELTGTKVMNPTHENLGEIAEVVIDKLSGKVDYLVLDFGGFLGFGNKFFAVPWNLFMYDNKDDCFILNVDKQQLKDAPGFDKDHWPNFSAPEFATKITGFYRGNKSSRM</sequence>
<dbReference type="SUPFAM" id="SSF50346">
    <property type="entry name" value="PRC-barrel domain"/>
    <property type="match status" value="1"/>
</dbReference>
<reference evidence="2 4" key="1">
    <citation type="submission" date="2015-11" db="EMBL/GenBank/DDBJ databases">
        <title>Genomic analysis of 38 Legionella species identifies large and diverse effector repertoires.</title>
        <authorList>
            <person name="Burstein D."/>
            <person name="Amaro F."/>
            <person name="Zusman T."/>
            <person name="Lifshitz Z."/>
            <person name="Cohen O."/>
            <person name="Gilbert J.A."/>
            <person name="Pupko T."/>
            <person name="Shuman H.A."/>
            <person name="Segal G."/>
        </authorList>
    </citation>
    <scope>NUCLEOTIDE SEQUENCE [LARGE SCALE GENOMIC DNA]</scope>
    <source>
        <strain evidence="2 4">Lyon 8420412</strain>
    </source>
</reference>
<evidence type="ECO:0000313" key="4">
    <source>
        <dbReference type="Proteomes" id="UP000054691"/>
    </source>
</evidence>
<dbReference type="PANTHER" id="PTHR36505:SF1">
    <property type="entry name" value="BLR1072 PROTEIN"/>
    <property type="match status" value="1"/>
</dbReference>
<dbReference type="EMBL" id="LNYE01000023">
    <property type="protein sequence ID" value="KTD09030.1"/>
    <property type="molecule type" value="Genomic_DNA"/>
</dbReference>
<name>A0A378JFW6_9GAMM</name>
<accession>A0A378JFW6</accession>
<dbReference type="EMBL" id="UGOB01000001">
    <property type="protein sequence ID" value="STX45757.1"/>
    <property type="molecule type" value="Genomic_DNA"/>
</dbReference>
<proteinExistence type="predicted"/>
<gene>
    <name evidence="2" type="ORF">Lgra_2265</name>
    <name evidence="3" type="ORF">NCTC12388_02501</name>
</gene>
<dbReference type="InterPro" id="IPR011033">
    <property type="entry name" value="PRC_barrel-like_sf"/>
</dbReference>
<evidence type="ECO:0000313" key="2">
    <source>
        <dbReference type="EMBL" id="KTD09030.1"/>
    </source>
</evidence>
<evidence type="ECO:0000313" key="5">
    <source>
        <dbReference type="Proteomes" id="UP000254476"/>
    </source>
</evidence>
<reference evidence="3 5" key="2">
    <citation type="submission" date="2018-06" db="EMBL/GenBank/DDBJ databases">
        <authorList>
            <consortium name="Pathogen Informatics"/>
            <person name="Doyle S."/>
        </authorList>
    </citation>
    <scope>NUCLEOTIDE SEQUENCE [LARGE SCALE GENOMIC DNA]</scope>
    <source>
        <strain evidence="3 5">NCTC12388</strain>
    </source>
</reference>
<dbReference type="Proteomes" id="UP000254476">
    <property type="component" value="Unassembled WGS sequence"/>
</dbReference>